<accession>A0AAU7VNF6</accession>
<dbReference type="RefSeq" id="WP_350344043.1">
    <property type="nucleotide sequence ID" value="NZ_CP158367.1"/>
</dbReference>
<sequence>MTLEESQKENDEKVVKHDITFLLSKKQSIYFQNKTLDFSKGIFGKGKFKLKNI</sequence>
<dbReference type="InterPro" id="IPR035903">
    <property type="entry name" value="HesB-like_dom_sf"/>
</dbReference>
<evidence type="ECO:0000313" key="1">
    <source>
        <dbReference type="EMBL" id="XBX75298.1"/>
    </source>
</evidence>
<dbReference type="AlphaFoldDB" id="A0AAU7VNF6"/>
<dbReference type="EMBL" id="CP158367">
    <property type="protein sequence ID" value="XBX75298.1"/>
    <property type="molecule type" value="Genomic_DNA"/>
</dbReference>
<gene>
    <name evidence="1" type="ORF">PRVXT_000412</name>
</gene>
<proteinExistence type="predicted"/>
<protein>
    <submittedName>
        <fullName evidence="1">Uncharacterized protein</fullName>
    </submittedName>
</protein>
<organism evidence="1">
    <name type="scientific">Proteinivorax tanatarense</name>
    <dbReference type="NCBI Taxonomy" id="1260629"/>
    <lineage>
        <taxon>Bacteria</taxon>
        <taxon>Bacillati</taxon>
        <taxon>Bacillota</taxon>
        <taxon>Clostridia</taxon>
        <taxon>Eubacteriales</taxon>
        <taxon>Proteinivoracaceae</taxon>
        <taxon>Proteinivorax</taxon>
    </lineage>
</organism>
<reference evidence="1" key="1">
    <citation type="journal article" date="2013" name="Extremophiles">
        <title>Proteinivorax tanatarense gen. nov., sp. nov., an anaerobic, haloalkaliphilic, proteolytic bacterium isolated from a decaying algal bloom, and proposal of Proteinivoraceae fam. nov.</title>
        <authorList>
            <person name="Kevbrin V."/>
            <person name="Boltyanskaya Y."/>
            <person name="Zhilina T."/>
            <person name="Kolganova T."/>
            <person name="Lavrentjeva E."/>
            <person name="Kuznetsov B."/>
        </authorList>
    </citation>
    <scope>NUCLEOTIDE SEQUENCE</scope>
    <source>
        <strain evidence="1">Z-910T</strain>
    </source>
</reference>
<name>A0AAU7VNF6_9FIRM</name>
<dbReference type="SUPFAM" id="SSF89360">
    <property type="entry name" value="HesB-like domain"/>
    <property type="match status" value="1"/>
</dbReference>
<reference evidence="1" key="2">
    <citation type="submission" date="2024-06" db="EMBL/GenBank/DDBJ databases">
        <authorList>
            <person name="Petrova K.O."/>
            <person name="Toshchakov S.V."/>
            <person name="Boltjanskaja Y.V."/>
            <person name="Kevbrin V."/>
        </authorList>
    </citation>
    <scope>NUCLEOTIDE SEQUENCE</scope>
    <source>
        <strain evidence="1">Z-910T</strain>
    </source>
</reference>